<feature type="transmembrane region" description="Helical" evidence="1">
    <location>
        <begin position="128"/>
        <end position="152"/>
    </location>
</feature>
<proteinExistence type="predicted"/>
<dbReference type="InterPro" id="IPR011723">
    <property type="entry name" value="Znf/thioredoxin_put"/>
</dbReference>
<accession>A0A0B2U7S0</accession>
<evidence type="ECO:0008006" key="4">
    <source>
        <dbReference type="Google" id="ProtNLM"/>
    </source>
</evidence>
<dbReference type="NCBIfam" id="TIGR02098">
    <property type="entry name" value="MJ0042_CXXC"/>
    <property type="match status" value="1"/>
</dbReference>
<comment type="caution">
    <text evidence="2">The sequence shown here is derived from an EMBL/GenBank/DDBJ whole genome shotgun (WGS) entry which is preliminary data.</text>
</comment>
<dbReference type="EMBL" id="JHQK01000006">
    <property type="protein sequence ID" value="KHN67016.1"/>
    <property type="molecule type" value="Genomic_DNA"/>
</dbReference>
<gene>
    <name evidence="2" type="ORF">DH17_15925</name>
</gene>
<dbReference type="AlphaFoldDB" id="A0A0B2U7S0"/>
<dbReference type="InterPro" id="IPR021834">
    <property type="entry name" value="DUF3426"/>
</dbReference>
<evidence type="ECO:0000313" key="2">
    <source>
        <dbReference type="EMBL" id="KHN67016.1"/>
    </source>
</evidence>
<organism evidence="2 3">
    <name type="scientific">Acinetobacter oleivorans</name>
    <dbReference type="NCBI Taxonomy" id="1148157"/>
    <lineage>
        <taxon>Bacteria</taxon>
        <taxon>Pseudomonadati</taxon>
        <taxon>Pseudomonadota</taxon>
        <taxon>Gammaproteobacteria</taxon>
        <taxon>Moraxellales</taxon>
        <taxon>Moraxellaceae</taxon>
        <taxon>Acinetobacter</taxon>
    </lineage>
</organism>
<keyword evidence="1" id="KW-0472">Membrane</keyword>
<protein>
    <recommendedName>
        <fullName evidence="4">DUF3426 domain-containing protein</fullName>
    </recommendedName>
</protein>
<name>A0A0B2U7S0_9GAMM</name>
<dbReference type="Pfam" id="PF11906">
    <property type="entry name" value="DUF3426"/>
    <property type="match status" value="1"/>
</dbReference>
<keyword evidence="1" id="KW-1133">Transmembrane helix</keyword>
<sequence>MNEKQTRCPKCLTVYKVSLTQLTVAQGMVCCPKCDFNFNALTHLVNIEQPVMVNSSTLVNGSMQARYMTHSHVLDIFDQKVENSNIDLLTYLNNLNYFHNEPINALPNLNLAEQTSAQEQDNNKKHSWLYYTLWSSANLILILVFTFQILWFNPKLMHASPTVSHAFNYVCETLHCNKSAEQYQLIYIEKLKLRKVDTSHTQFSGILLNQNDKSIELPNLKLSFATESNKTEEVILTPQQYLVENLRGIQRIPSNTPFRFQFELNRSKKSLLNYRLEIVHP</sequence>
<reference evidence="2 3" key="1">
    <citation type="submission" date="2014-03" db="EMBL/GenBank/DDBJ databases">
        <title>Genome sequence of the diesel-degrader and plant-growth promoter Acinetobacter oleivorans PF-1 isolated from the roots of poplar tree.</title>
        <authorList>
            <person name="Gkorezis P."/>
            <person name="van Hamme J."/>
            <person name="Rineau F."/>
            <person name="Vangronsveld J."/>
            <person name="Francetti A."/>
        </authorList>
    </citation>
    <scope>NUCLEOTIDE SEQUENCE [LARGE SCALE GENOMIC DNA]</scope>
    <source>
        <strain evidence="2 3">PF1</strain>
    </source>
</reference>
<dbReference type="Proteomes" id="UP000031012">
    <property type="component" value="Unassembled WGS sequence"/>
</dbReference>
<evidence type="ECO:0000313" key="3">
    <source>
        <dbReference type="Proteomes" id="UP000031012"/>
    </source>
</evidence>
<evidence type="ECO:0000256" key="1">
    <source>
        <dbReference type="SAM" id="Phobius"/>
    </source>
</evidence>
<keyword evidence="1" id="KW-0812">Transmembrane</keyword>